<dbReference type="SUPFAM" id="SSF53850">
    <property type="entry name" value="Periplasmic binding protein-like II"/>
    <property type="match status" value="1"/>
</dbReference>
<evidence type="ECO:0000259" key="5">
    <source>
        <dbReference type="PROSITE" id="PS50931"/>
    </source>
</evidence>
<keyword evidence="2" id="KW-0805">Transcription regulation</keyword>
<dbReference type="PANTHER" id="PTHR30579:SF3">
    <property type="entry name" value="TRANSCRIPTIONAL REGULATORY PROTEIN"/>
    <property type="match status" value="1"/>
</dbReference>
<dbReference type="CDD" id="cd05466">
    <property type="entry name" value="PBP2_LTTR_substrate"/>
    <property type="match status" value="1"/>
</dbReference>
<evidence type="ECO:0000256" key="4">
    <source>
        <dbReference type="ARBA" id="ARBA00023163"/>
    </source>
</evidence>
<organism evidence="6 7">
    <name type="scientific">Meridianimarinicoccus marinus</name>
    <dbReference type="NCBI Taxonomy" id="3231483"/>
    <lineage>
        <taxon>Bacteria</taxon>
        <taxon>Pseudomonadati</taxon>
        <taxon>Pseudomonadota</taxon>
        <taxon>Alphaproteobacteria</taxon>
        <taxon>Rhodobacterales</taxon>
        <taxon>Paracoccaceae</taxon>
        <taxon>Meridianimarinicoccus</taxon>
    </lineage>
</organism>
<protein>
    <submittedName>
        <fullName evidence="6">LysR family transcriptional regulator</fullName>
    </submittedName>
</protein>
<dbReference type="PROSITE" id="PS50931">
    <property type="entry name" value="HTH_LYSR"/>
    <property type="match status" value="1"/>
</dbReference>
<dbReference type="InterPro" id="IPR050176">
    <property type="entry name" value="LTTR"/>
</dbReference>
<gene>
    <name evidence="6" type="ORF">AB0T83_08110</name>
</gene>
<evidence type="ECO:0000313" key="6">
    <source>
        <dbReference type="EMBL" id="MEV8466739.1"/>
    </source>
</evidence>
<sequence length="293" mass="32549">MMQPDDLMVFLMVARRGSITAAAQHLGKDAATVGRRVARLENDLGETLFAKSPKGYHLTEAGHGLLPKAEAMEELVTDIEGGFRQAGRHIDGKIRIGAPDGCATFLLPQVCARLTRDNPGLVIEIVATARETDLLGREVDLAVTLSPPTAKAVEHLHLADYELHLAMARRLAGTVADPLRDLPVISYIPEHLIDPALDIPDDLISGQRVLRSNSVLVQWQWLRQGAGLGLVHDFTLRQDPGLMRVKPEFTIHRSYYLASRRADNRFDRMRRFRSLLLRQVAQEISRPSVQPAD</sequence>
<feature type="domain" description="HTH lysR-type" evidence="5">
    <location>
        <begin position="2"/>
        <end position="59"/>
    </location>
</feature>
<accession>A0ABV3L586</accession>
<proteinExistence type="inferred from homology"/>
<dbReference type="SUPFAM" id="SSF46785">
    <property type="entry name" value="Winged helix' DNA-binding domain"/>
    <property type="match status" value="1"/>
</dbReference>
<keyword evidence="3" id="KW-0238">DNA-binding</keyword>
<dbReference type="Gene3D" id="3.40.190.290">
    <property type="match status" value="1"/>
</dbReference>
<dbReference type="Proteomes" id="UP001553161">
    <property type="component" value="Unassembled WGS sequence"/>
</dbReference>
<evidence type="ECO:0000256" key="3">
    <source>
        <dbReference type="ARBA" id="ARBA00023125"/>
    </source>
</evidence>
<dbReference type="RefSeq" id="WP_366192528.1">
    <property type="nucleotide sequence ID" value="NZ_JBFBVU010000007.1"/>
</dbReference>
<keyword evidence="4" id="KW-0804">Transcription</keyword>
<reference evidence="6 7" key="1">
    <citation type="submission" date="2024-07" db="EMBL/GenBank/DDBJ databases">
        <authorList>
            <person name="Kang M."/>
        </authorList>
    </citation>
    <scope>NUCLEOTIDE SEQUENCE [LARGE SCALE GENOMIC DNA]</scope>
    <source>
        <strain evidence="6 7">DFM31</strain>
    </source>
</reference>
<evidence type="ECO:0000313" key="7">
    <source>
        <dbReference type="Proteomes" id="UP001553161"/>
    </source>
</evidence>
<evidence type="ECO:0000256" key="1">
    <source>
        <dbReference type="ARBA" id="ARBA00009437"/>
    </source>
</evidence>
<dbReference type="PANTHER" id="PTHR30579">
    <property type="entry name" value="TRANSCRIPTIONAL REGULATOR"/>
    <property type="match status" value="1"/>
</dbReference>
<dbReference type="InterPro" id="IPR036390">
    <property type="entry name" value="WH_DNA-bd_sf"/>
</dbReference>
<name>A0ABV3L586_9RHOB</name>
<comment type="caution">
    <text evidence="6">The sequence shown here is derived from an EMBL/GenBank/DDBJ whole genome shotgun (WGS) entry which is preliminary data.</text>
</comment>
<evidence type="ECO:0000256" key="2">
    <source>
        <dbReference type="ARBA" id="ARBA00023015"/>
    </source>
</evidence>
<dbReference type="InterPro" id="IPR005119">
    <property type="entry name" value="LysR_subst-bd"/>
</dbReference>
<dbReference type="Gene3D" id="1.10.10.10">
    <property type="entry name" value="Winged helix-like DNA-binding domain superfamily/Winged helix DNA-binding domain"/>
    <property type="match status" value="1"/>
</dbReference>
<dbReference type="InterPro" id="IPR000847">
    <property type="entry name" value="LysR_HTH_N"/>
</dbReference>
<dbReference type="Pfam" id="PF03466">
    <property type="entry name" value="LysR_substrate"/>
    <property type="match status" value="1"/>
</dbReference>
<keyword evidence="7" id="KW-1185">Reference proteome</keyword>
<dbReference type="InterPro" id="IPR036388">
    <property type="entry name" value="WH-like_DNA-bd_sf"/>
</dbReference>
<dbReference type="Pfam" id="PF00126">
    <property type="entry name" value="HTH_1"/>
    <property type="match status" value="1"/>
</dbReference>
<comment type="similarity">
    <text evidence="1">Belongs to the LysR transcriptional regulatory family.</text>
</comment>
<dbReference type="EMBL" id="JBFBVU010000007">
    <property type="protein sequence ID" value="MEV8466739.1"/>
    <property type="molecule type" value="Genomic_DNA"/>
</dbReference>